<keyword evidence="1" id="KW-0812">Transmembrane</keyword>
<proteinExistence type="predicted"/>
<evidence type="ECO:0000256" key="1">
    <source>
        <dbReference type="SAM" id="Phobius"/>
    </source>
</evidence>
<accession>A0ABR3EQ74</accession>
<feature type="transmembrane region" description="Helical" evidence="1">
    <location>
        <begin position="61"/>
        <end position="88"/>
    </location>
</feature>
<protein>
    <recommendedName>
        <fullName evidence="4">G protein-coupled receptor</fullName>
    </recommendedName>
</protein>
<evidence type="ECO:0008006" key="4">
    <source>
        <dbReference type="Google" id="ProtNLM"/>
    </source>
</evidence>
<evidence type="ECO:0000313" key="2">
    <source>
        <dbReference type="EMBL" id="KAL0564957.1"/>
    </source>
</evidence>
<reference evidence="2 3" key="1">
    <citation type="submission" date="2024-02" db="EMBL/GenBank/DDBJ databases">
        <title>A draft genome for the cacao thread blight pathogen Marasmius crinis-equi.</title>
        <authorList>
            <person name="Cohen S.P."/>
            <person name="Baruah I.K."/>
            <person name="Amoako-Attah I."/>
            <person name="Bukari Y."/>
            <person name="Meinhardt L.W."/>
            <person name="Bailey B.A."/>
        </authorList>
    </citation>
    <scope>NUCLEOTIDE SEQUENCE [LARGE SCALE GENOMIC DNA]</scope>
    <source>
        <strain evidence="2 3">GH-76</strain>
    </source>
</reference>
<keyword evidence="3" id="KW-1185">Reference proteome</keyword>
<comment type="caution">
    <text evidence="2">The sequence shown here is derived from an EMBL/GenBank/DDBJ whole genome shotgun (WGS) entry which is preliminary data.</text>
</comment>
<dbReference type="EMBL" id="JBAHYK010002495">
    <property type="protein sequence ID" value="KAL0564957.1"/>
    <property type="molecule type" value="Genomic_DNA"/>
</dbReference>
<organism evidence="2 3">
    <name type="scientific">Marasmius crinis-equi</name>
    <dbReference type="NCBI Taxonomy" id="585013"/>
    <lineage>
        <taxon>Eukaryota</taxon>
        <taxon>Fungi</taxon>
        <taxon>Dikarya</taxon>
        <taxon>Basidiomycota</taxon>
        <taxon>Agaricomycotina</taxon>
        <taxon>Agaricomycetes</taxon>
        <taxon>Agaricomycetidae</taxon>
        <taxon>Agaricales</taxon>
        <taxon>Marasmiineae</taxon>
        <taxon>Marasmiaceae</taxon>
        <taxon>Marasmius</taxon>
    </lineage>
</organism>
<feature type="transmembrane region" description="Helical" evidence="1">
    <location>
        <begin position="142"/>
        <end position="164"/>
    </location>
</feature>
<gene>
    <name evidence="2" type="ORF">V5O48_017077</name>
</gene>
<feature type="transmembrane region" description="Helical" evidence="1">
    <location>
        <begin position="184"/>
        <end position="206"/>
    </location>
</feature>
<feature type="transmembrane region" description="Helical" evidence="1">
    <location>
        <begin position="227"/>
        <end position="249"/>
    </location>
</feature>
<feature type="transmembrane region" description="Helical" evidence="1">
    <location>
        <begin position="20"/>
        <end position="49"/>
    </location>
</feature>
<evidence type="ECO:0000313" key="3">
    <source>
        <dbReference type="Proteomes" id="UP001465976"/>
    </source>
</evidence>
<name>A0ABR3EQ74_9AGAR</name>
<feature type="transmembrane region" description="Helical" evidence="1">
    <location>
        <begin position="108"/>
        <end position="130"/>
    </location>
</feature>
<keyword evidence="1" id="KW-1133">Transmembrane helix</keyword>
<dbReference type="Proteomes" id="UP001465976">
    <property type="component" value="Unassembled WGS sequence"/>
</dbReference>
<keyword evidence="1" id="KW-0472">Membrane</keyword>
<sequence length="276" mass="30670">MISSRQEDRPALLRNYRVSLVILPVLEIMIPVFLYGLYTVLYGICMMILRRKKTRYHSRYMIAMSSLYVLATVGMVLTIVSVVGYGYANLNAVMVLREIDFFSPSFPPTMRAFFCVYVLSNFLAHGILISRCYVVWGHRLRIIIFPAVLSIACNAAGLVTAATVEQFRPTGSYSVFSLRAAGGTPLVVAFITTDLFINLLLTAMLAGRIFTITRTTRAILGKNVRSMYYSIVIIILESGMLYPVTLILLPSLASTAGSNIVAYSLVQIVLSTSDRE</sequence>